<evidence type="ECO:0000256" key="3">
    <source>
        <dbReference type="ARBA" id="ARBA00022777"/>
    </source>
</evidence>
<evidence type="ECO:0000256" key="4">
    <source>
        <dbReference type="ARBA" id="ARBA00022840"/>
    </source>
</evidence>
<dbReference type="SUPFAM" id="SSF56112">
    <property type="entry name" value="Protein kinase-like (PK-like)"/>
    <property type="match status" value="1"/>
</dbReference>
<dbReference type="PANTHER" id="PTHR11042">
    <property type="entry name" value="EUKARYOTIC TRANSLATION INITIATION FACTOR 2-ALPHA KINASE EIF2-ALPHA KINASE -RELATED"/>
    <property type="match status" value="1"/>
</dbReference>
<proteinExistence type="inferred from homology"/>
<dbReference type="InterPro" id="IPR011009">
    <property type="entry name" value="Kinase-like_dom_sf"/>
</dbReference>
<evidence type="ECO:0000313" key="9">
    <source>
        <dbReference type="EMBL" id="CCC91007.1"/>
    </source>
</evidence>
<evidence type="ECO:0000256" key="7">
    <source>
        <dbReference type="SAM" id="MobiDB-lite"/>
    </source>
</evidence>
<dbReference type="GO" id="GO:0005634">
    <property type="term" value="C:nucleus"/>
    <property type="evidence" value="ECO:0007669"/>
    <property type="project" value="TreeGrafter"/>
</dbReference>
<dbReference type="InterPro" id="IPR050339">
    <property type="entry name" value="CC_SR_Kinase"/>
</dbReference>
<feature type="binding site" evidence="6">
    <location>
        <position position="225"/>
    </location>
    <ligand>
        <name>ATP</name>
        <dbReference type="ChEBI" id="CHEBI:30616"/>
    </ligand>
</feature>
<gene>
    <name evidence="9" type="ORF">TCIL3000_6_2490</name>
</gene>
<dbReference type="GO" id="GO:0005524">
    <property type="term" value="F:ATP binding"/>
    <property type="evidence" value="ECO:0007669"/>
    <property type="project" value="UniProtKB-UniRule"/>
</dbReference>
<dbReference type="InterPro" id="IPR017441">
    <property type="entry name" value="Protein_kinase_ATP_BS"/>
</dbReference>
<keyword evidence="3" id="KW-0418">Kinase</keyword>
<evidence type="ECO:0000256" key="5">
    <source>
        <dbReference type="ARBA" id="ARBA00037982"/>
    </source>
</evidence>
<organism evidence="9">
    <name type="scientific">Trypanosoma congolense (strain IL3000)</name>
    <dbReference type="NCBI Taxonomy" id="1068625"/>
    <lineage>
        <taxon>Eukaryota</taxon>
        <taxon>Discoba</taxon>
        <taxon>Euglenozoa</taxon>
        <taxon>Kinetoplastea</taxon>
        <taxon>Metakinetoplastina</taxon>
        <taxon>Trypanosomatida</taxon>
        <taxon>Trypanosomatidae</taxon>
        <taxon>Trypanosoma</taxon>
        <taxon>Nannomonas</taxon>
    </lineage>
</organism>
<protein>
    <recommendedName>
        <fullName evidence="8">Protein kinase domain-containing protein</fullName>
    </recommendedName>
</protein>
<feature type="domain" description="Protein kinase" evidence="8">
    <location>
        <begin position="196"/>
        <end position="689"/>
    </location>
</feature>
<keyword evidence="2 6" id="KW-0547">Nucleotide-binding</keyword>
<dbReference type="PROSITE" id="PS00107">
    <property type="entry name" value="PROTEIN_KINASE_ATP"/>
    <property type="match status" value="1"/>
</dbReference>
<dbReference type="GO" id="GO:0004672">
    <property type="term" value="F:protein kinase activity"/>
    <property type="evidence" value="ECO:0007669"/>
    <property type="project" value="InterPro"/>
</dbReference>
<dbReference type="InterPro" id="IPR008271">
    <property type="entry name" value="Ser/Thr_kinase_AS"/>
</dbReference>
<feature type="region of interest" description="Disordered" evidence="7">
    <location>
        <begin position="336"/>
        <end position="370"/>
    </location>
</feature>
<keyword evidence="1" id="KW-0808">Transferase</keyword>
<dbReference type="EMBL" id="HE575319">
    <property type="protein sequence ID" value="CCC91007.1"/>
    <property type="molecule type" value="Genomic_DNA"/>
</dbReference>
<dbReference type="PANTHER" id="PTHR11042:SF189">
    <property type="entry name" value="PROTEIN KINASE DOMAIN-CONTAINING PROTEIN"/>
    <property type="match status" value="1"/>
</dbReference>
<comment type="similarity">
    <text evidence="5">Belongs to the protein kinase superfamily. Ser/Thr protein kinase family. GCN2 subfamily.</text>
</comment>
<dbReference type="InterPro" id="IPR000719">
    <property type="entry name" value="Prot_kinase_dom"/>
</dbReference>
<dbReference type="PROSITE" id="PS50011">
    <property type="entry name" value="PROTEIN_KINASE_DOM"/>
    <property type="match status" value="1"/>
</dbReference>
<dbReference type="Gene3D" id="1.10.510.10">
    <property type="entry name" value="Transferase(Phosphotransferase) domain 1"/>
    <property type="match status" value="2"/>
</dbReference>
<evidence type="ECO:0000259" key="8">
    <source>
        <dbReference type="PROSITE" id="PS50011"/>
    </source>
</evidence>
<dbReference type="SMART" id="SM00220">
    <property type="entry name" value="S_TKc"/>
    <property type="match status" value="1"/>
</dbReference>
<reference evidence="9" key="1">
    <citation type="journal article" date="2012" name="Proc. Natl. Acad. Sci. U.S.A.">
        <title>Antigenic diversity is generated by distinct evolutionary mechanisms in African trypanosome species.</title>
        <authorList>
            <person name="Jackson A.P."/>
            <person name="Berry A."/>
            <person name="Aslett M."/>
            <person name="Allison H.C."/>
            <person name="Burton P."/>
            <person name="Vavrova-Anderson J."/>
            <person name="Brown R."/>
            <person name="Browne H."/>
            <person name="Corton N."/>
            <person name="Hauser H."/>
            <person name="Gamble J."/>
            <person name="Gilderthorp R."/>
            <person name="Marcello L."/>
            <person name="McQuillan J."/>
            <person name="Otto T.D."/>
            <person name="Quail M.A."/>
            <person name="Sanders M.J."/>
            <person name="van Tonder A."/>
            <person name="Ginger M.L."/>
            <person name="Field M.C."/>
            <person name="Barry J.D."/>
            <person name="Hertz-Fowler C."/>
            <person name="Berriman M."/>
        </authorList>
    </citation>
    <scope>NUCLEOTIDE SEQUENCE</scope>
    <source>
        <strain evidence="9">IL3000</strain>
    </source>
</reference>
<dbReference type="Pfam" id="PF00069">
    <property type="entry name" value="Pkinase"/>
    <property type="match status" value="1"/>
</dbReference>
<evidence type="ECO:0000256" key="2">
    <source>
        <dbReference type="ARBA" id="ARBA00022741"/>
    </source>
</evidence>
<accession>G0UNP7</accession>
<name>G0UNP7_TRYCI</name>
<evidence type="ECO:0000256" key="1">
    <source>
        <dbReference type="ARBA" id="ARBA00022679"/>
    </source>
</evidence>
<sequence>MADGFAESVCLSFPHEVVVKGKRPIVSAFILQPCQAHITDTNEGATNDSDVSVLRSAGCVEIPVKNLTTPASEKVIILTVLLISGSQEVSISGWADAASHAFFPCLTDQQGDPTITTVSISGKHCIVEGECDSCEKEGDLLEERTAKKMNDSPEGDSSAVLVVDRSCLACGNAEADQDKAPETFSEAKPSFFDENFEVLLILGRGASGVALLTRHRVSAVLYAVKVVLVRDKLSEEAVLQEVRLHAMLDNEHIVRYYTCWSEVATPGRLQQLASVGLCSEEEVKYAFNSIMAYYANDKDYKYDAESLMRGYNGFSAPRLLLQARCGEGGGAYMEGYDTMDGESESSTNSTTATTRDDEEGSDSGFSDKSSSERSLDVLSRRVVFIQLEYYQTTLASMLGSRSCIDRLENIFIGLQLLSAVRYVHRVGFLHRDVKPQNIFIDYRAQLAVVDNVSDEEDDEDYSVEVEDKNGWTCCDVQDGGVSTRTWSGSLDFVDSCNVSRQQQIIRSVFEFLLYHASKPPLSTYLNRVKCAQHDFEKRTMIDRIGRWVCNNFLRLRLGDFSISKSFLAQHVDLAGNFGRTAMNTMGIGSSLYSSPEQLEGELCTSASDAYSVGVVFAEMYIQPKTVSERLSVLNDVRKSVFPEPGILLKYPELCVVRGLTRSNASQRMSISEARRTLRRTMCSILLSFFSEA</sequence>
<dbReference type="PROSITE" id="PS00108">
    <property type="entry name" value="PROTEIN_KINASE_ST"/>
    <property type="match status" value="1"/>
</dbReference>
<keyword evidence="4 6" id="KW-0067">ATP-binding</keyword>
<feature type="compositionally biased region" description="Low complexity" evidence="7">
    <location>
        <begin position="344"/>
        <end position="353"/>
    </location>
</feature>
<dbReference type="AlphaFoldDB" id="G0UNP7"/>
<dbReference type="Gene3D" id="3.30.200.20">
    <property type="entry name" value="Phosphorylase Kinase, domain 1"/>
    <property type="match status" value="1"/>
</dbReference>
<dbReference type="GO" id="GO:0005737">
    <property type="term" value="C:cytoplasm"/>
    <property type="evidence" value="ECO:0007669"/>
    <property type="project" value="TreeGrafter"/>
</dbReference>
<evidence type="ECO:0000256" key="6">
    <source>
        <dbReference type="PROSITE-ProRule" id="PRU10141"/>
    </source>
</evidence>